<dbReference type="PANTHER" id="PTHR43229">
    <property type="entry name" value="NODULATION PROTEIN J"/>
    <property type="match status" value="1"/>
</dbReference>
<dbReference type="InterPro" id="IPR047817">
    <property type="entry name" value="ABC2_TM_bact-type"/>
</dbReference>
<proteinExistence type="inferred from homology"/>
<gene>
    <name evidence="7" type="ORF">ENU66_02160</name>
</gene>
<evidence type="ECO:0000313" key="7">
    <source>
        <dbReference type="EMBL" id="HGL17127.1"/>
    </source>
</evidence>
<name>A0A7V4E3Q8_UNCW3</name>
<feature type="transmembrane region" description="Helical" evidence="5">
    <location>
        <begin position="170"/>
        <end position="190"/>
    </location>
</feature>
<dbReference type="AlphaFoldDB" id="A0A7V4E3Q8"/>
<dbReference type="GO" id="GO:0140359">
    <property type="term" value="F:ABC-type transporter activity"/>
    <property type="evidence" value="ECO:0007669"/>
    <property type="project" value="InterPro"/>
</dbReference>
<dbReference type="PROSITE" id="PS51012">
    <property type="entry name" value="ABC_TM2"/>
    <property type="match status" value="1"/>
</dbReference>
<dbReference type="Pfam" id="PF01061">
    <property type="entry name" value="ABC2_membrane"/>
    <property type="match status" value="1"/>
</dbReference>
<keyword evidence="4 5" id="KW-0472">Membrane</keyword>
<feature type="transmembrane region" description="Helical" evidence="5">
    <location>
        <begin position="98"/>
        <end position="125"/>
    </location>
</feature>
<evidence type="ECO:0000256" key="2">
    <source>
        <dbReference type="ARBA" id="ARBA00022692"/>
    </source>
</evidence>
<protein>
    <recommendedName>
        <fullName evidence="5">Transport permease protein</fullName>
    </recommendedName>
</protein>
<evidence type="ECO:0000256" key="3">
    <source>
        <dbReference type="ARBA" id="ARBA00022989"/>
    </source>
</evidence>
<feature type="domain" description="ABC transmembrane type-2" evidence="6">
    <location>
        <begin position="19"/>
        <end position="248"/>
    </location>
</feature>
<comment type="similarity">
    <text evidence="5">Belongs to the ABC-2 integral membrane protein family.</text>
</comment>
<dbReference type="GO" id="GO:0005886">
    <property type="term" value="C:plasma membrane"/>
    <property type="evidence" value="ECO:0007669"/>
    <property type="project" value="UniProtKB-SubCell"/>
</dbReference>
<dbReference type="PANTHER" id="PTHR43229:SF2">
    <property type="entry name" value="NODULATION PROTEIN J"/>
    <property type="match status" value="1"/>
</dbReference>
<dbReference type="EMBL" id="DTDJ01000019">
    <property type="protein sequence ID" value="HGL17127.1"/>
    <property type="molecule type" value="Genomic_DNA"/>
</dbReference>
<organism evidence="7">
    <name type="scientific">candidate division WOR-3 bacterium</name>
    <dbReference type="NCBI Taxonomy" id="2052148"/>
    <lineage>
        <taxon>Bacteria</taxon>
        <taxon>Bacteria division WOR-3</taxon>
    </lineage>
</organism>
<comment type="caution">
    <text evidence="7">The sequence shown here is derived from an EMBL/GenBank/DDBJ whole genome shotgun (WGS) entry which is preliminary data.</text>
</comment>
<keyword evidence="2 5" id="KW-0812">Transmembrane</keyword>
<comment type="subcellular location">
    <subcellularLocation>
        <location evidence="5">Cell membrane</location>
        <topology evidence="5">Multi-pass membrane protein</topology>
    </subcellularLocation>
    <subcellularLocation>
        <location evidence="1">Membrane</location>
        <topology evidence="1">Multi-pass membrane protein</topology>
    </subcellularLocation>
</comment>
<evidence type="ECO:0000256" key="1">
    <source>
        <dbReference type="ARBA" id="ARBA00004141"/>
    </source>
</evidence>
<sequence length="282" mass="32387">MSVLKTIEAEALKFYYDVRRYLFNYLVGIVSTTIFLSGIYYGLRLLYARAGEETAFVGLLLWIFSSSAISGLADILAEERYLGTLERISVTKSSFISIVVSRLIVNFLFGLLQFVIIGSILYLLFRPNLAPLFLSSKVFFMQFIVSIFLLLSLYGFGFFIGSLSLIFKRVVAFSSVLEYLILFFSGIVIPWEKIPFLLRVFSNFLPMTWGIRTLILIKMGEPFLFSFLNCVLYTFVILIAGISMFHYAMILVKKRGEYAFFLKLYAFFWSLCTNVFKSPCVK</sequence>
<keyword evidence="5" id="KW-0813">Transport</keyword>
<evidence type="ECO:0000256" key="4">
    <source>
        <dbReference type="ARBA" id="ARBA00023136"/>
    </source>
</evidence>
<reference evidence="7" key="1">
    <citation type="journal article" date="2020" name="mSystems">
        <title>Genome- and Community-Level Interaction Insights into Carbon Utilization and Element Cycling Functions of Hydrothermarchaeota in Hydrothermal Sediment.</title>
        <authorList>
            <person name="Zhou Z."/>
            <person name="Liu Y."/>
            <person name="Xu W."/>
            <person name="Pan J."/>
            <person name="Luo Z.H."/>
            <person name="Li M."/>
        </authorList>
    </citation>
    <scope>NUCLEOTIDE SEQUENCE [LARGE SCALE GENOMIC DNA]</scope>
    <source>
        <strain evidence="7">SpSt-69</strain>
    </source>
</reference>
<feature type="transmembrane region" description="Helical" evidence="5">
    <location>
        <begin position="55"/>
        <end position="77"/>
    </location>
</feature>
<dbReference type="InterPro" id="IPR013525">
    <property type="entry name" value="ABC2_TM"/>
</dbReference>
<feature type="transmembrane region" description="Helical" evidence="5">
    <location>
        <begin position="140"/>
        <end position="163"/>
    </location>
</feature>
<evidence type="ECO:0000256" key="5">
    <source>
        <dbReference type="RuleBase" id="RU361157"/>
    </source>
</evidence>
<accession>A0A7V4E3Q8</accession>
<keyword evidence="5" id="KW-1003">Cell membrane</keyword>
<evidence type="ECO:0000259" key="6">
    <source>
        <dbReference type="PROSITE" id="PS51012"/>
    </source>
</evidence>
<feature type="transmembrane region" description="Helical" evidence="5">
    <location>
        <begin position="227"/>
        <end position="252"/>
    </location>
</feature>
<feature type="transmembrane region" description="Helical" evidence="5">
    <location>
        <begin position="21"/>
        <end position="43"/>
    </location>
</feature>
<dbReference type="InterPro" id="IPR051784">
    <property type="entry name" value="Nod_factor_ABC_transporter"/>
</dbReference>
<keyword evidence="3 5" id="KW-1133">Transmembrane helix</keyword>